<dbReference type="AlphaFoldDB" id="A0A401ZLY4"/>
<sequence>MPRILYYLVCSILTILFLFPLAWTLLMTFKTPTEASASPPTFFPRQFTLQSYVRIFSAGIASYLGNSTLVVLITVVVAVVLSMLAGYGFSRFSFPGKNVIFVLILTTLMIPFQSILTPLFLLLHFIGLNNSLVGLALVYITFQLPFSIFMMRNSFESVPRELEEAGLIDGCSTWSLLTRVMMPVVFPGIITVALFAFFATWNEFLAALIFINDTDKYTLPIYLLNLQSGLYGTIDFGALNAGLIITILPSVIIFLLLQRYYINGLVAGAVK</sequence>
<dbReference type="PROSITE" id="PS50928">
    <property type="entry name" value="ABC_TM1"/>
    <property type="match status" value="1"/>
</dbReference>
<evidence type="ECO:0000256" key="4">
    <source>
        <dbReference type="ARBA" id="ARBA00022692"/>
    </source>
</evidence>
<feature type="transmembrane region" description="Helical" evidence="7">
    <location>
        <begin position="184"/>
        <end position="211"/>
    </location>
</feature>
<feature type="transmembrane region" description="Helical" evidence="7">
    <location>
        <begin position="231"/>
        <end position="257"/>
    </location>
</feature>
<feature type="transmembrane region" description="Helical" evidence="7">
    <location>
        <begin position="99"/>
        <end position="126"/>
    </location>
</feature>
<evidence type="ECO:0000259" key="8">
    <source>
        <dbReference type="PROSITE" id="PS50928"/>
    </source>
</evidence>
<keyword evidence="4 7" id="KW-0812">Transmembrane</keyword>
<protein>
    <submittedName>
        <fullName evidence="9">ABC transporter permease</fullName>
    </submittedName>
</protein>
<evidence type="ECO:0000313" key="9">
    <source>
        <dbReference type="EMBL" id="GCE07865.1"/>
    </source>
</evidence>
<gene>
    <name evidence="9" type="ORF">KDAU_51940</name>
</gene>
<accession>A0A401ZLY4</accession>
<dbReference type="Gene3D" id="1.10.3720.10">
    <property type="entry name" value="MetI-like"/>
    <property type="match status" value="1"/>
</dbReference>
<reference evidence="10" key="1">
    <citation type="submission" date="2018-12" db="EMBL/GenBank/DDBJ databases">
        <title>Tengunoibacter tsumagoiensis gen. nov., sp. nov., Dictyobacter kobayashii sp. nov., D. alpinus sp. nov., and D. joshuensis sp. nov. and description of Dictyobacteraceae fam. nov. within the order Ktedonobacterales isolated from Tengu-no-mugimeshi.</title>
        <authorList>
            <person name="Wang C.M."/>
            <person name="Zheng Y."/>
            <person name="Sakai Y."/>
            <person name="Toyoda A."/>
            <person name="Minakuchi Y."/>
            <person name="Abe K."/>
            <person name="Yokota A."/>
            <person name="Yabe S."/>
        </authorList>
    </citation>
    <scope>NUCLEOTIDE SEQUENCE [LARGE SCALE GENOMIC DNA]</scope>
    <source>
        <strain evidence="10">S-27</strain>
    </source>
</reference>
<dbReference type="InterPro" id="IPR035906">
    <property type="entry name" value="MetI-like_sf"/>
</dbReference>
<dbReference type="GO" id="GO:0005886">
    <property type="term" value="C:plasma membrane"/>
    <property type="evidence" value="ECO:0007669"/>
    <property type="project" value="UniProtKB-SubCell"/>
</dbReference>
<evidence type="ECO:0000313" key="10">
    <source>
        <dbReference type="Proteomes" id="UP000287224"/>
    </source>
</evidence>
<dbReference type="PANTHER" id="PTHR43744:SF8">
    <property type="entry name" value="SN-GLYCEROL-3-PHOSPHATE TRANSPORT SYSTEM PERMEASE PROTEIN UGPE"/>
    <property type="match status" value="1"/>
</dbReference>
<evidence type="ECO:0000256" key="6">
    <source>
        <dbReference type="ARBA" id="ARBA00023136"/>
    </source>
</evidence>
<name>A0A401ZLY4_9CHLR</name>
<dbReference type="PANTHER" id="PTHR43744">
    <property type="entry name" value="ABC TRANSPORTER PERMEASE PROTEIN MG189-RELATED-RELATED"/>
    <property type="match status" value="1"/>
</dbReference>
<dbReference type="CDD" id="cd06261">
    <property type="entry name" value="TM_PBP2"/>
    <property type="match status" value="1"/>
</dbReference>
<keyword evidence="10" id="KW-1185">Reference proteome</keyword>
<feature type="transmembrane region" description="Helical" evidence="7">
    <location>
        <begin position="61"/>
        <end position="87"/>
    </location>
</feature>
<dbReference type="Pfam" id="PF00528">
    <property type="entry name" value="BPD_transp_1"/>
    <property type="match status" value="1"/>
</dbReference>
<comment type="subcellular location">
    <subcellularLocation>
        <location evidence="1 7">Cell membrane</location>
        <topology evidence="1 7">Multi-pass membrane protein</topology>
    </subcellularLocation>
</comment>
<dbReference type="InterPro" id="IPR000515">
    <property type="entry name" value="MetI-like"/>
</dbReference>
<feature type="domain" description="ABC transmembrane type-1" evidence="8">
    <location>
        <begin position="64"/>
        <end position="257"/>
    </location>
</feature>
<keyword evidence="5 7" id="KW-1133">Transmembrane helix</keyword>
<keyword evidence="2 7" id="KW-0813">Transport</keyword>
<dbReference type="EMBL" id="BIFQ01000002">
    <property type="protein sequence ID" value="GCE07865.1"/>
    <property type="molecule type" value="Genomic_DNA"/>
</dbReference>
<evidence type="ECO:0000256" key="1">
    <source>
        <dbReference type="ARBA" id="ARBA00004651"/>
    </source>
</evidence>
<proteinExistence type="inferred from homology"/>
<evidence type="ECO:0000256" key="7">
    <source>
        <dbReference type="RuleBase" id="RU363032"/>
    </source>
</evidence>
<comment type="similarity">
    <text evidence="7">Belongs to the binding-protein-dependent transport system permease family.</text>
</comment>
<dbReference type="GO" id="GO:0055085">
    <property type="term" value="P:transmembrane transport"/>
    <property type="evidence" value="ECO:0007669"/>
    <property type="project" value="InterPro"/>
</dbReference>
<dbReference type="SUPFAM" id="SSF161098">
    <property type="entry name" value="MetI-like"/>
    <property type="match status" value="1"/>
</dbReference>
<organism evidence="9 10">
    <name type="scientific">Dictyobacter aurantiacus</name>
    <dbReference type="NCBI Taxonomy" id="1936993"/>
    <lineage>
        <taxon>Bacteria</taxon>
        <taxon>Bacillati</taxon>
        <taxon>Chloroflexota</taxon>
        <taxon>Ktedonobacteria</taxon>
        <taxon>Ktedonobacterales</taxon>
        <taxon>Dictyobacteraceae</taxon>
        <taxon>Dictyobacter</taxon>
    </lineage>
</organism>
<evidence type="ECO:0000256" key="3">
    <source>
        <dbReference type="ARBA" id="ARBA00022475"/>
    </source>
</evidence>
<keyword evidence="3" id="KW-1003">Cell membrane</keyword>
<evidence type="ECO:0000256" key="5">
    <source>
        <dbReference type="ARBA" id="ARBA00022989"/>
    </source>
</evidence>
<evidence type="ECO:0000256" key="2">
    <source>
        <dbReference type="ARBA" id="ARBA00022448"/>
    </source>
</evidence>
<comment type="caution">
    <text evidence="9">The sequence shown here is derived from an EMBL/GenBank/DDBJ whole genome shotgun (WGS) entry which is preliminary data.</text>
</comment>
<keyword evidence="6 7" id="KW-0472">Membrane</keyword>
<dbReference type="Proteomes" id="UP000287224">
    <property type="component" value="Unassembled WGS sequence"/>
</dbReference>